<dbReference type="EC" id="4.1.99.22" evidence="1 12"/>
<feature type="binding site" evidence="12">
    <location>
        <position position="269"/>
    </location>
    <ligand>
        <name>[4Fe-4S] cluster</name>
        <dbReference type="ChEBI" id="CHEBI:49883"/>
        <label>2</label>
        <note>4Fe-4S-substrate</note>
    </ligand>
</feature>
<dbReference type="HAMAP" id="MF_01225_B">
    <property type="entry name" value="MoaA_B"/>
    <property type="match status" value="1"/>
</dbReference>
<dbReference type="InterPro" id="IPR058240">
    <property type="entry name" value="rSAM_sf"/>
</dbReference>
<dbReference type="NCBIfam" id="NF001199">
    <property type="entry name" value="PRK00164.2-1"/>
    <property type="match status" value="1"/>
</dbReference>
<gene>
    <name evidence="12 14" type="primary">moaA</name>
    <name evidence="14" type="ORF">DIZ78_09030</name>
</gene>
<evidence type="ECO:0000256" key="8">
    <source>
        <dbReference type="ARBA" id="ARBA00023134"/>
    </source>
</evidence>
<comment type="similarity">
    <text evidence="12">Belongs to the radical SAM superfamily. MoaA family.</text>
</comment>
<evidence type="ECO:0000256" key="4">
    <source>
        <dbReference type="ARBA" id="ARBA00022723"/>
    </source>
</evidence>
<dbReference type="InterPro" id="IPR013785">
    <property type="entry name" value="Aldolase_TIM"/>
</dbReference>
<evidence type="ECO:0000256" key="1">
    <source>
        <dbReference type="ARBA" id="ARBA00012167"/>
    </source>
</evidence>
<dbReference type="GO" id="GO:0006777">
    <property type="term" value="P:Mo-molybdopterin cofactor biosynthetic process"/>
    <property type="evidence" value="ECO:0007669"/>
    <property type="project" value="UniProtKB-UniRule"/>
</dbReference>
<evidence type="ECO:0000256" key="12">
    <source>
        <dbReference type="HAMAP-Rule" id="MF_01225"/>
    </source>
</evidence>
<dbReference type="InterPro" id="IPR013483">
    <property type="entry name" value="MoaA"/>
</dbReference>
<feature type="binding site" evidence="12">
    <location>
        <position position="14"/>
    </location>
    <ligand>
        <name>GTP</name>
        <dbReference type="ChEBI" id="CHEBI:37565"/>
    </ligand>
</feature>
<keyword evidence="15" id="KW-1185">Reference proteome</keyword>
<dbReference type="PANTHER" id="PTHR22960:SF0">
    <property type="entry name" value="MOLYBDENUM COFACTOR BIOSYNTHESIS PROTEIN 1"/>
    <property type="match status" value="1"/>
</dbReference>
<feature type="binding site" evidence="12">
    <location>
        <position position="27"/>
    </location>
    <ligand>
        <name>S-adenosyl-L-methionine</name>
        <dbReference type="ChEBI" id="CHEBI:59789"/>
    </ligand>
</feature>
<dbReference type="SUPFAM" id="SSF102114">
    <property type="entry name" value="Radical SAM enzymes"/>
    <property type="match status" value="1"/>
</dbReference>
<dbReference type="GO" id="GO:0061799">
    <property type="term" value="F:cyclic pyranopterin monophosphate synthase activity"/>
    <property type="evidence" value="ECO:0007669"/>
    <property type="project" value="TreeGrafter"/>
</dbReference>
<feature type="binding site" evidence="12">
    <location>
        <position position="64"/>
    </location>
    <ligand>
        <name>GTP</name>
        <dbReference type="ChEBI" id="CHEBI:37565"/>
    </ligand>
</feature>
<proteinExistence type="inferred from homology"/>
<dbReference type="Pfam" id="PF06463">
    <property type="entry name" value="Mob_synth_C"/>
    <property type="match status" value="1"/>
</dbReference>
<dbReference type="GO" id="GO:0005525">
    <property type="term" value="F:GTP binding"/>
    <property type="evidence" value="ECO:0007669"/>
    <property type="project" value="UniProtKB-UniRule"/>
</dbReference>
<dbReference type="GO" id="GO:0051539">
    <property type="term" value="F:4 iron, 4 sulfur cluster binding"/>
    <property type="evidence" value="ECO:0007669"/>
    <property type="project" value="UniProtKB-UniRule"/>
</dbReference>
<dbReference type="AlphaFoldDB" id="A0A370DN20"/>
<feature type="binding site" evidence="12">
    <location>
        <position position="252"/>
    </location>
    <ligand>
        <name>[4Fe-4S] cluster</name>
        <dbReference type="ChEBI" id="CHEBI:49883"/>
        <label>2</label>
        <note>4Fe-4S-substrate</note>
    </ligand>
</feature>
<comment type="subunit">
    <text evidence="12">Monomer and homodimer.</text>
</comment>
<evidence type="ECO:0000256" key="9">
    <source>
        <dbReference type="ARBA" id="ARBA00023150"/>
    </source>
</evidence>
<dbReference type="CDD" id="cd21117">
    <property type="entry name" value="Twitch_MoaA"/>
    <property type="match status" value="1"/>
</dbReference>
<evidence type="ECO:0000313" key="15">
    <source>
        <dbReference type="Proteomes" id="UP000254771"/>
    </source>
</evidence>
<reference evidence="14 15" key="1">
    <citation type="journal article" date="2018" name="ISME J.">
        <title>Endosymbiont genomes yield clues of tubeworm success.</title>
        <authorList>
            <person name="Li Y."/>
            <person name="Liles M.R."/>
            <person name="Halanych K.M."/>
        </authorList>
    </citation>
    <scope>NUCLEOTIDE SEQUENCE [LARGE SCALE GENOMIC DNA]</scope>
    <source>
        <strain evidence="14">A1462</strain>
    </source>
</reference>
<dbReference type="UniPathway" id="UPA00344"/>
<evidence type="ECO:0000256" key="3">
    <source>
        <dbReference type="ARBA" id="ARBA00022691"/>
    </source>
</evidence>
<feature type="binding site" evidence="12">
    <location>
        <position position="68"/>
    </location>
    <ligand>
        <name>S-adenosyl-L-methionine</name>
        <dbReference type="ChEBI" id="CHEBI:59789"/>
    </ligand>
</feature>
<comment type="caution">
    <text evidence="14">The sequence shown here is derived from an EMBL/GenBank/DDBJ whole genome shotgun (WGS) entry which is preliminary data.</text>
</comment>
<dbReference type="SFLD" id="SFLDS00029">
    <property type="entry name" value="Radical_SAM"/>
    <property type="match status" value="1"/>
</dbReference>
<evidence type="ECO:0000313" key="14">
    <source>
        <dbReference type="EMBL" id="RDH86305.1"/>
    </source>
</evidence>
<keyword evidence="5 12" id="KW-0547">Nucleotide-binding</keyword>
<dbReference type="InterPro" id="IPR050105">
    <property type="entry name" value="MoCo_biosynth_MoaA/MoaC"/>
</dbReference>
<feature type="binding site" evidence="12">
    <location>
        <position position="189"/>
    </location>
    <ligand>
        <name>S-adenosyl-L-methionine</name>
        <dbReference type="ChEBI" id="CHEBI:59789"/>
    </ligand>
</feature>
<comment type="catalytic activity">
    <reaction evidence="11 12">
        <text>GTP + AH2 + S-adenosyl-L-methionine = (8S)-3',8-cyclo-7,8-dihydroguanosine 5'-triphosphate + 5'-deoxyadenosine + L-methionine + A + H(+)</text>
        <dbReference type="Rhea" id="RHEA:49576"/>
        <dbReference type="ChEBI" id="CHEBI:13193"/>
        <dbReference type="ChEBI" id="CHEBI:15378"/>
        <dbReference type="ChEBI" id="CHEBI:17319"/>
        <dbReference type="ChEBI" id="CHEBI:17499"/>
        <dbReference type="ChEBI" id="CHEBI:37565"/>
        <dbReference type="ChEBI" id="CHEBI:57844"/>
        <dbReference type="ChEBI" id="CHEBI:59789"/>
        <dbReference type="ChEBI" id="CHEBI:131766"/>
        <dbReference type="EC" id="4.1.99.22"/>
    </reaction>
</comment>
<dbReference type="SFLD" id="SFLDG01386">
    <property type="entry name" value="main_SPASM_domain-containing"/>
    <property type="match status" value="1"/>
</dbReference>
<keyword evidence="9 12" id="KW-0501">Molybdenum cofactor biosynthesis</keyword>
<dbReference type="PROSITE" id="PS51918">
    <property type="entry name" value="RADICAL_SAM"/>
    <property type="match status" value="1"/>
</dbReference>
<dbReference type="GO" id="GO:0061798">
    <property type="term" value="F:GTP 3',8'-cyclase activity"/>
    <property type="evidence" value="ECO:0007669"/>
    <property type="project" value="UniProtKB-UniRule"/>
</dbReference>
<keyword evidence="6 12" id="KW-0408">Iron</keyword>
<protein>
    <recommendedName>
        <fullName evidence="1 12">GTP 3',8-cyclase</fullName>
        <ecNumber evidence="1 12">4.1.99.22</ecNumber>
    </recommendedName>
    <alternativeName>
        <fullName evidence="12">Molybdenum cofactor biosynthesis protein A</fullName>
    </alternativeName>
</protein>
<evidence type="ECO:0000256" key="6">
    <source>
        <dbReference type="ARBA" id="ARBA00023004"/>
    </source>
</evidence>
<evidence type="ECO:0000256" key="5">
    <source>
        <dbReference type="ARBA" id="ARBA00022741"/>
    </source>
</evidence>
<dbReference type="CDD" id="cd01335">
    <property type="entry name" value="Radical_SAM"/>
    <property type="match status" value="1"/>
</dbReference>
<dbReference type="InterPro" id="IPR007197">
    <property type="entry name" value="rSAM"/>
</dbReference>
<evidence type="ECO:0000256" key="7">
    <source>
        <dbReference type="ARBA" id="ARBA00023014"/>
    </source>
</evidence>
<keyword evidence="7 12" id="KW-0411">Iron-sulfur</keyword>
<dbReference type="SFLD" id="SFLDG01383">
    <property type="entry name" value="cyclic_pyranopterin_phosphate"/>
    <property type="match status" value="1"/>
</dbReference>
<dbReference type="InterPro" id="IPR000385">
    <property type="entry name" value="MoaA_NifB_PqqE_Fe-S-bd_CS"/>
</dbReference>
<feature type="binding site" evidence="12">
    <location>
        <position position="155"/>
    </location>
    <ligand>
        <name>GTP</name>
        <dbReference type="ChEBI" id="CHEBI:37565"/>
    </ligand>
</feature>
<keyword evidence="3 12" id="KW-0949">S-adenosyl-L-methionine</keyword>
<dbReference type="SFLD" id="SFLDG01067">
    <property type="entry name" value="SPASM/twitch_domain_containing"/>
    <property type="match status" value="1"/>
</dbReference>
<feature type="domain" description="Radical SAM core" evidence="13">
    <location>
        <begin position="5"/>
        <end position="229"/>
    </location>
</feature>
<sequence length="324" mass="36405">MLIDPFGRNIEYLRLSVTDRCDFRCFYCIPKGYKDFSQPDSWLTLDEVERLVRVFSEMGISKVRLTGGEPLVRKELPEMVRRIGALPQIEDLSLSTNASQLAKHAASLKQSGVSRINVSLDSLNPDSFREITQGDLENVLDGLMAAKEVGLNPIKINMVVMKGINDHEIGEMVDFCLEHDFTLRFIETMPVGETGKSATDRFISLKEIKADLEERFQLEPAVMRGAGPASYVRVKETNLRIGFITPMSQHFCESCNRVRISVEGTLYLCLGKHDNAELRPLMRQGISDEGLKEVILEAIARKPARHEFNENPGEVVRVMSLTGG</sequence>
<feature type="binding site" evidence="12">
    <location>
        <position position="95"/>
    </location>
    <ligand>
        <name>GTP</name>
        <dbReference type="ChEBI" id="CHEBI:37565"/>
    </ligand>
</feature>
<organism evidence="14 15">
    <name type="scientific">endosymbiont of Escarpia spicata</name>
    <dbReference type="NCBI Taxonomy" id="2200908"/>
    <lineage>
        <taxon>Bacteria</taxon>
        <taxon>Pseudomonadati</taxon>
        <taxon>Pseudomonadota</taxon>
        <taxon>Gammaproteobacteria</taxon>
        <taxon>sulfur-oxidizing symbionts</taxon>
    </lineage>
</organism>
<feature type="binding site" evidence="12">
    <location>
        <position position="119"/>
    </location>
    <ligand>
        <name>S-adenosyl-L-methionine</name>
        <dbReference type="ChEBI" id="CHEBI:59789"/>
    </ligand>
</feature>
<dbReference type="PANTHER" id="PTHR22960">
    <property type="entry name" value="MOLYBDOPTERIN COFACTOR SYNTHESIS PROTEIN A"/>
    <property type="match status" value="1"/>
</dbReference>
<evidence type="ECO:0000256" key="10">
    <source>
        <dbReference type="ARBA" id="ARBA00023239"/>
    </source>
</evidence>
<keyword evidence="10 12" id="KW-0456">Lyase</keyword>
<dbReference type="InterPro" id="IPR006638">
    <property type="entry name" value="Elp3/MiaA/NifB-like_rSAM"/>
</dbReference>
<dbReference type="GO" id="GO:1904047">
    <property type="term" value="F:S-adenosyl-L-methionine binding"/>
    <property type="evidence" value="ECO:0007669"/>
    <property type="project" value="UniProtKB-UniRule"/>
</dbReference>
<comment type="cofactor">
    <cofactor evidence="12">
        <name>[4Fe-4S] cluster</name>
        <dbReference type="ChEBI" id="CHEBI:49883"/>
    </cofactor>
    <text evidence="12">Binds 2 [4Fe-4S] clusters. Binds 1 [4Fe-4S] cluster coordinated with 3 cysteines and an exchangeable S-adenosyl-L-methionine and 1 [4Fe-4S] cluster coordinated with 3 cysteines and the GTP-derived substrate.</text>
</comment>
<dbReference type="SMART" id="SM00729">
    <property type="entry name" value="Elp3"/>
    <property type="match status" value="1"/>
</dbReference>
<dbReference type="PROSITE" id="PS01305">
    <property type="entry name" value="MOAA_NIFB_PQQE"/>
    <property type="match status" value="1"/>
</dbReference>
<feature type="binding site" evidence="12">
    <location>
        <position position="255"/>
    </location>
    <ligand>
        <name>[4Fe-4S] cluster</name>
        <dbReference type="ChEBI" id="CHEBI:49883"/>
        <label>2</label>
        <note>4Fe-4S-substrate</note>
    </ligand>
</feature>
<dbReference type="EMBL" id="QFXE01000010">
    <property type="protein sequence ID" value="RDH86305.1"/>
    <property type="molecule type" value="Genomic_DNA"/>
</dbReference>
<evidence type="ECO:0000256" key="11">
    <source>
        <dbReference type="ARBA" id="ARBA00048697"/>
    </source>
</evidence>
<name>A0A370DN20_9GAMM</name>
<feature type="binding site" evidence="12">
    <location>
        <position position="28"/>
    </location>
    <ligand>
        <name>[4Fe-4S] cluster</name>
        <dbReference type="ChEBI" id="CHEBI:49883"/>
        <label>1</label>
        <note>4Fe-4S-S-AdoMet</note>
    </ligand>
</feature>
<keyword evidence="8 12" id="KW-0342">GTP-binding</keyword>
<comment type="function">
    <text evidence="12">Catalyzes the cyclization of GTP to (8S)-3',8-cyclo-7,8-dihydroguanosine 5'-triphosphate.</text>
</comment>
<dbReference type="Gene3D" id="3.20.20.70">
    <property type="entry name" value="Aldolase class I"/>
    <property type="match status" value="1"/>
</dbReference>
<comment type="pathway">
    <text evidence="12">Cofactor biosynthesis; molybdopterin biosynthesis.</text>
</comment>
<dbReference type="GO" id="GO:0046872">
    <property type="term" value="F:metal ion binding"/>
    <property type="evidence" value="ECO:0007669"/>
    <property type="project" value="UniProtKB-KW"/>
</dbReference>
<dbReference type="InterPro" id="IPR040064">
    <property type="entry name" value="MoaA-like"/>
</dbReference>
<feature type="binding site" evidence="12">
    <location>
        <position position="25"/>
    </location>
    <ligand>
        <name>[4Fe-4S] cluster</name>
        <dbReference type="ChEBI" id="CHEBI:49883"/>
        <label>1</label>
        <note>4Fe-4S-S-AdoMet</note>
    </ligand>
</feature>
<keyword evidence="4 12" id="KW-0479">Metal-binding</keyword>
<dbReference type="Pfam" id="PF04055">
    <property type="entry name" value="Radical_SAM"/>
    <property type="match status" value="1"/>
</dbReference>
<dbReference type="NCBIfam" id="TIGR02666">
    <property type="entry name" value="moaA"/>
    <property type="match status" value="1"/>
</dbReference>
<dbReference type="InterPro" id="IPR010505">
    <property type="entry name" value="MoaA_twitch"/>
</dbReference>
<keyword evidence="2 12" id="KW-0004">4Fe-4S</keyword>
<evidence type="ECO:0000259" key="13">
    <source>
        <dbReference type="PROSITE" id="PS51918"/>
    </source>
</evidence>
<evidence type="ECO:0000256" key="2">
    <source>
        <dbReference type="ARBA" id="ARBA00022485"/>
    </source>
</evidence>
<feature type="binding site" evidence="12">
    <location>
        <position position="21"/>
    </location>
    <ligand>
        <name>[4Fe-4S] cluster</name>
        <dbReference type="ChEBI" id="CHEBI:49883"/>
        <label>1</label>
        <note>4Fe-4S-S-AdoMet</note>
    </ligand>
</feature>
<dbReference type="Proteomes" id="UP000254771">
    <property type="component" value="Unassembled WGS sequence"/>
</dbReference>
<accession>A0A370DN20</accession>
<feature type="binding site" evidence="12">
    <location>
        <begin position="257"/>
        <end position="259"/>
    </location>
    <ligand>
        <name>GTP</name>
        <dbReference type="ChEBI" id="CHEBI:37565"/>
    </ligand>
</feature>